<keyword evidence="3" id="KW-0540">Nuclease</keyword>
<dbReference type="Gene3D" id="3.10.310.30">
    <property type="match status" value="1"/>
</dbReference>
<dbReference type="InterPro" id="IPR003156">
    <property type="entry name" value="DHHA1_dom"/>
</dbReference>
<evidence type="ECO:0000256" key="2">
    <source>
        <dbReference type="ARBA" id="ARBA00019841"/>
    </source>
</evidence>
<accession>A0A420WPR9</accession>
<comment type="caution">
    <text evidence="9">The sequence shown here is derived from an EMBL/GenBank/DDBJ whole genome shotgun (WGS) entry which is preliminary data.</text>
</comment>
<proteinExistence type="inferred from homology"/>
<dbReference type="PANTHER" id="PTHR30255">
    <property type="entry name" value="SINGLE-STRANDED-DNA-SPECIFIC EXONUCLEASE RECJ"/>
    <property type="match status" value="1"/>
</dbReference>
<evidence type="ECO:0000256" key="4">
    <source>
        <dbReference type="ARBA" id="ARBA00022801"/>
    </source>
</evidence>
<dbReference type="InterPro" id="IPR001667">
    <property type="entry name" value="DDH_dom"/>
</dbReference>
<dbReference type="EMBL" id="RBIG01000001">
    <property type="protein sequence ID" value="RKQ73033.1"/>
    <property type="molecule type" value="Genomic_DNA"/>
</dbReference>
<keyword evidence="4" id="KW-0378">Hydrolase</keyword>
<evidence type="ECO:0000259" key="6">
    <source>
        <dbReference type="Pfam" id="PF01368"/>
    </source>
</evidence>
<evidence type="ECO:0000313" key="9">
    <source>
        <dbReference type="EMBL" id="RKQ73033.1"/>
    </source>
</evidence>
<dbReference type="RefSeq" id="WP_121217742.1">
    <property type="nucleotide sequence ID" value="NZ_RBIG01000001.1"/>
</dbReference>
<dbReference type="Proteomes" id="UP000277424">
    <property type="component" value="Unassembled WGS sequence"/>
</dbReference>
<dbReference type="Pfam" id="PF02272">
    <property type="entry name" value="DHHA1"/>
    <property type="match status" value="1"/>
</dbReference>
<feature type="domain" description="DDH" evidence="6">
    <location>
        <begin position="103"/>
        <end position="260"/>
    </location>
</feature>
<dbReference type="GO" id="GO:0008409">
    <property type="term" value="F:5'-3' exonuclease activity"/>
    <property type="evidence" value="ECO:0007669"/>
    <property type="project" value="InterPro"/>
</dbReference>
<name>A0A420WPR9_9PROT</name>
<dbReference type="AlphaFoldDB" id="A0A420WPR9"/>
<evidence type="ECO:0000313" key="10">
    <source>
        <dbReference type="Proteomes" id="UP000277424"/>
    </source>
</evidence>
<gene>
    <name evidence="9" type="ORF">BCL74_0803</name>
</gene>
<evidence type="ECO:0000256" key="5">
    <source>
        <dbReference type="ARBA" id="ARBA00022839"/>
    </source>
</evidence>
<dbReference type="InterPro" id="IPR004610">
    <property type="entry name" value="RecJ"/>
</dbReference>
<organism evidence="9 10">
    <name type="scientific">Oceanibaculum indicum</name>
    <dbReference type="NCBI Taxonomy" id="526216"/>
    <lineage>
        <taxon>Bacteria</taxon>
        <taxon>Pseudomonadati</taxon>
        <taxon>Pseudomonadota</taxon>
        <taxon>Alphaproteobacteria</taxon>
        <taxon>Rhodospirillales</taxon>
        <taxon>Oceanibaculaceae</taxon>
        <taxon>Oceanibaculum</taxon>
    </lineage>
</organism>
<keyword evidence="5 9" id="KW-0269">Exonuclease</keyword>
<dbReference type="Gene3D" id="3.90.1640.30">
    <property type="match status" value="1"/>
</dbReference>
<dbReference type="Pfam" id="PF01368">
    <property type="entry name" value="DHH"/>
    <property type="match status" value="1"/>
</dbReference>
<dbReference type="NCBIfam" id="TIGR00644">
    <property type="entry name" value="recJ"/>
    <property type="match status" value="1"/>
</dbReference>
<comment type="similarity">
    <text evidence="1">Belongs to the RecJ family.</text>
</comment>
<dbReference type="GO" id="GO:0006310">
    <property type="term" value="P:DNA recombination"/>
    <property type="evidence" value="ECO:0007669"/>
    <property type="project" value="InterPro"/>
</dbReference>
<feature type="domain" description="RecJ OB" evidence="8">
    <location>
        <begin position="486"/>
        <end position="595"/>
    </location>
</feature>
<evidence type="ECO:0000259" key="8">
    <source>
        <dbReference type="Pfam" id="PF17768"/>
    </source>
</evidence>
<reference evidence="9 10" key="1">
    <citation type="submission" date="2018-10" db="EMBL/GenBank/DDBJ databases">
        <title>Comparative analysis of microorganisms from saline springs in Andes Mountain Range, Colombia.</title>
        <authorList>
            <person name="Rubin E."/>
        </authorList>
    </citation>
    <scope>NUCLEOTIDE SEQUENCE [LARGE SCALE GENOMIC DNA]</scope>
    <source>
        <strain evidence="9 10">USBA 36</strain>
    </source>
</reference>
<feature type="domain" description="DHHA1" evidence="7">
    <location>
        <begin position="375"/>
        <end position="471"/>
    </location>
</feature>
<dbReference type="InterPro" id="IPR041122">
    <property type="entry name" value="RecJ_OB"/>
</dbReference>
<dbReference type="InterPro" id="IPR038763">
    <property type="entry name" value="DHH_sf"/>
</dbReference>
<evidence type="ECO:0000256" key="3">
    <source>
        <dbReference type="ARBA" id="ARBA00022722"/>
    </source>
</evidence>
<evidence type="ECO:0000256" key="1">
    <source>
        <dbReference type="ARBA" id="ARBA00005915"/>
    </source>
</evidence>
<dbReference type="GO" id="GO:0006281">
    <property type="term" value="P:DNA repair"/>
    <property type="evidence" value="ECO:0007669"/>
    <property type="project" value="InterPro"/>
</dbReference>
<dbReference type="PANTHER" id="PTHR30255:SF2">
    <property type="entry name" value="SINGLE-STRANDED-DNA-SPECIFIC EXONUCLEASE RECJ"/>
    <property type="match status" value="1"/>
</dbReference>
<dbReference type="Pfam" id="PF17768">
    <property type="entry name" value="RecJ_OB"/>
    <property type="match status" value="1"/>
</dbReference>
<evidence type="ECO:0000259" key="7">
    <source>
        <dbReference type="Pfam" id="PF02272"/>
    </source>
</evidence>
<protein>
    <recommendedName>
        <fullName evidence="2">Single-stranded-DNA-specific exonuclease RecJ</fullName>
    </recommendedName>
</protein>
<dbReference type="OrthoDB" id="9809852at2"/>
<dbReference type="InterPro" id="IPR051673">
    <property type="entry name" value="SSDNA_exonuclease_RecJ"/>
</dbReference>
<dbReference type="GO" id="GO:0003676">
    <property type="term" value="F:nucleic acid binding"/>
    <property type="evidence" value="ECO:0007669"/>
    <property type="project" value="InterPro"/>
</dbReference>
<dbReference type="SUPFAM" id="SSF64182">
    <property type="entry name" value="DHH phosphoesterases"/>
    <property type="match status" value="1"/>
</dbReference>
<sequence>MTAPAAFLDVERSLTGRRWTTRGQVAGDTSAQLEAERAGLALSQRLGLPEILGQVLAARGVGLDDAEGFLNPTLRASLTDPYELKDMAKAADRLAAAILRGEKIAIFGDYDVDGATSTALLHRFLTAIGGKPRVYIPDRMAEGYGPNAPALLALKREGAAVCITVDCGITAFAPLEAATEAGLDMIVVDHHVAEPSLPRAVAVVNPNRLDEDSPHRQLAAVGVAFLLVVALNRKLREEGWYRTRPEPDLLQWLDLVALGTVCDVVPLTGLNRALVAQGLKVMGWRNNTGLRALCDVAKIDEPAGTYHLGFLLGPRVNAGGRVGRADLGTRLLSTEDAAEAAALAAELDRFNTERKLIEQRVQDEALAQVEHHADGPLLVAAGEGWHSGVIGIVAGRLKERFHRPALVIAFDDKGIGKGSGRSIAGFALGPAVIAAHQAGLLVNGGGHAMAAGFTLERDKLSAFRDFLTERAAAWLEGGEATPVLSIDGALRPGGATIELLETLGRVGPFGVGNPEPRFAFPAARILGADVVGENHVRCQLGDADGRRLKAIAFRALDSGLGEALLKAGSMPLHVAGHLRIDRWQGNEKVQLLIDDAAKAR</sequence>